<dbReference type="EMBL" id="AVOT02047107">
    <property type="protein sequence ID" value="MBW0542388.1"/>
    <property type="molecule type" value="Genomic_DNA"/>
</dbReference>
<keyword evidence="2" id="KW-1185">Reference proteome</keyword>
<dbReference type="AlphaFoldDB" id="A0A9Q3FLU7"/>
<gene>
    <name evidence="1" type="ORF">O181_082103</name>
</gene>
<name>A0A9Q3FLU7_9BASI</name>
<sequence>MEATPFRSVIGSPTYLVSGSRPDLAFAVSYLARHSMALMGTHWTMLDHLVGYLLKTWGHGIVLRPRDCSLNLWSDDLERSPGQISRQSSAIDFTLHRSSKQRQSSHVSHENVTQSPNPFQHYLQCSDETPTLPPHLCPHHSLRFHTPALTIFMLTWCPPDMPLTRLAI</sequence>
<protein>
    <submittedName>
        <fullName evidence="1">Uncharacterized protein</fullName>
    </submittedName>
</protein>
<comment type="caution">
    <text evidence="1">The sequence shown here is derived from an EMBL/GenBank/DDBJ whole genome shotgun (WGS) entry which is preliminary data.</text>
</comment>
<evidence type="ECO:0000313" key="1">
    <source>
        <dbReference type="EMBL" id="MBW0542388.1"/>
    </source>
</evidence>
<organism evidence="1 2">
    <name type="scientific">Austropuccinia psidii MF-1</name>
    <dbReference type="NCBI Taxonomy" id="1389203"/>
    <lineage>
        <taxon>Eukaryota</taxon>
        <taxon>Fungi</taxon>
        <taxon>Dikarya</taxon>
        <taxon>Basidiomycota</taxon>
        <taxon>Pucciniomycotina</taxon>
        <taxon>Pucciniomycetes</taxon>
        <taxon>Pucciniales</taxon>
        <taxon>Sphaerophragmiaceae</taxon>
        <taxon>Austropuccinia</taxon>
    </lineage>
</organism>
<evidence type="ECO:0000313" key="2">
    <source>
        <dbReference type="Proteomes" id="UP000765509"/>
    </source>
</evidence>
<accession>A0A9Q3FLU7</accession>
<dbReference type="OrthoDB" id="4927525at2759"/>
<proteinExistence type="predicted"/>
<feature type="non-terminal residue" evidence="1">
    <location>
        <position position="1"/>
    </location>
</feature>
<dbReference type="Proteomes" id="UP000765509">
    <property type="component" value="Unassembled WGS sequence"/>
</dbReference>
<reference evidence="1" key="1">
    <citation type="submission" date="2021-03" db="EMBL/GenBank/DDBJ databases">
        <title>Draft genome sequence of rust myrtle Austropuccinia psidii MF-1, a brazilian biotype.</title>
        <authorList>
            <person name="Quecine M.C."/>
            <person name="Pachon D.M.R."/>
            <person name="Bonatelli M.L."/>
            <person name="Correr F.H."/>
            <person name="Franceschini L.M."/>
            <person name="Leite T.F."/>
            <person name="Margarido G.R.A."/>
            <person name="Almeida C.A."/>
            <person name="Ferrarezi J.A."/>
            <person name="Labate C.A."/>
        </authorList>
    </citation>
    <scope>NUCLEOTIDE SEQUENCE</scope>
    <source>
        <strain evidence="1">MF-1</strain>
    </source>
</reference>